<name>A0A5C2SLJ2_9APHY</name>
<sequence>MRDLGYSARLLRRASLVHPRVHQPRKSAPIKAMCTSHEMILHAGTCEGEERKALGWSQPTCTTKATRPDSRLHPLHCFAPEIATILPSAGTGRTVEKPRKQWIEMPKACLDAVGGVSSLQAGRAESRPDCPTALSSPLT</sequence>
<proteinExistence type="predicted"/>
<dbReference type="AlphaFoldDB" id="A0A5C2SLJ2"/>
<accession>A0A5C2SLJ2</accession>
<protein>
    <submittedName>
        <fullName evidence="2">Uncharacterized protein</fullName>
    </submittedName>
</protein>
<evidence type="ECO:0000256" key="1">
    <source>
        <dbReference type="SAM" id="MobiDB-lite"/>
    </source>
</evidence>
<feature type="region of interest" description="Disordered" evidence="1">
    <location>
        <begin position="120"/>
        <end position="139"/>
    </location>
</feature>
<evidence type="ECO:0000313" key="3">
    <source>
        <dbReference type="Proteomes" id="UP000313359"/>
    </source>
</evidence>
<keyword evidence="3" id="KW-1185">Reference proteome</keyword>
<dbReference type="EMBL" id="ML122253">
    <property type="protein sequence ID" value="RPD64653.1"/>
    <property type="molecule type" value="Genomic_DNA"/>
</dbReference>
<dbReference type="Proteomes" id="UP000313359">
    <property type="component" value="Unassembled WGS sequence"/>
</dbReference>
<reference evidence="2" key="1">
    <citation type="journal article" date="2018" name="Genome Biol. Evol.">
        <title>Genomics and development of Lentinus tigrinus, a white-rot wood-decaying mushroom with dimorphic fruiting bodies.</title>
        <authorList>
            <person name="Wu B."/>
            <person name="Xu Z."/>
            <person name="Knudson A."/>
            <person name="Carlson A."/>
            <person name="Chen N."/>
            <person name="Kovaka S."/>
            <person name="LaButti K."/>
            <person name="Lipzen A."/>
            <person name="Pennachio C."/>
            <person name="Riley R."/>
            <person name="Schakwitz W."/>
            <person name="Umezawa K."/>
            <person name="Ohm R.A."/>
            <person name="Grigoriev I.V."/>
            <person name="Nagy L.G."/>
            <person name="Gibbons J."/>
            <person name="Hibbett D."/>
        </authorList>
    </citation>
    <scope>NUCLEOTIDE SEQUENCE [LARGE SCALE GENOMIC DNA]</scope>
    <source>
        <strain evidence="2">ALCF2SS1-6</strain>
    </source>
</reference>
<evidence type="ECO:0000313" key="2">
    <source>
        <dbReference type="EMBL" id="RPD64653.1"/>
    </source>
</evidence>
<organism evidence="2 3">
    <name type="scientific">Lentinus tigrinus ALCF2SS1-6</name>
    <dbReference type="NCBI Taxonomy" id="1328759"/>
    <lineage>
        <taxon>Eukaryota</taxon>
        <taxon>Fungi</taxon>
        <taxon>Dikarya</taxon>
        <taxon>Basidiomycota</taxon>
        <taxon>Agaricomycotina</taxon>
        <taxon>Agaricomycetes</taxon>
        <taxon>Polyporales</taxon>
        <taxon>Polyporaceae</taxon>
        <taxon>Lentinus</taxon>
    </lineage>
</organism>
<gene>
    <name evidence="2" type="ORF">L227DRAFT_264028</name>
</gene>